<dbReference type="Proteomes" id="UP001143981">
    <property type="component" value="Unassembled WGS sequence"/>
</dbReference>
<dbReference type="Gene3D" id="1.20.900.10">
    <property type="entry name" value="Dbl homology (DH) domain"/>
    <property type="match status" value="1"/>
</dbReference>
<sequence length="352" mass="38595">MRPVQRLAQYPILFRSIADALDESTMSASQKAPAVESACAALQQSRQILIRANETTREALNETQLVQFFARLDDPLGGIPDPQTFGRLLTSDKVLAQVGRSFEDLEGYLFEHMLVVCQADRVSKPSRMHRTISMLQMTIKSPARSKREDRRRSGSSVSSSTLNSPNALRARSPVPDSHSPEDKLALPTVGFQLPAIDTGHSIALDAPSPPSPMLTMPGSHVSLNTLRDRPSIRFAPSTPMELGDTDTSSRGCLPRLIVRVLVPTSAISQISQLSEVDGSFRLNIQAMMDDGTPALIVFKQLSKEAAGIWLRMLQRAVHMVPVEESVARGNDNYSLLVNPKLSMAALGKRFQL</sequence>
<gene>
    <name evidence="3" type="ORF">LPJ61_006468</name>
</gene>
<feature type="domain" description="DH" evidence="2">
    <location>
        <begin position="1"/>
        <end position="55"/>
    </location>
</feature>
<organism evidence="3 4">
    <name type="scientific">Coemansia biformis</name>
    <dbReference type="NCBI Taxonomy" id="1286918"/>
    <lineage>
        <taxon>Eukaryota</taxon>
        <taxon>Fungi</taxon>
        <taxon>Fungi incertae sedis</taxon>
        <taxon>Zoopagomycota</taxon>
        <taxon>Kickxellomycotina</taxon>
        <taxon>Kickxellomycetes</taxon>
        <taxon>Kickxellales</taxon>
        <taxon>Kickxellaceae</taxon>
        <taxon>Coemansia</taxon>
    </lineage>
</organism>
<evidence type="ECO:0000313" key="3">
    <source>
        <dbReference type="EMBL" id="KAJ1718798.1"/>
    </source>
</evidence>
<dbReference type="AlphaFoldDB" id="A0A9W8CP73"/>
<reference evidence="3" key="1">
    <citation type="submission" date="2022-07" db="EMBL/GenBank/DDBJ databases">
        <title>Phylogenomic reconstructions and comparative analyses of Kickxellomycotina fungi.</title>
        <authorList>
            <person name="Reynolds N.K."/>
            <person name="Stajich J.E."/>
            <person name="Barry K."/>
            <person name="Grigoriev I.V."/>
            <person name="Crous P."/>
            <person name="Smith M.E."/>
        </authorList>
    </citation>
    <scope>NUCLEOTIDE SEQUENCE</scope>
    <source>
        <strain evidence="3">BCRC 34381</strain>
    </source>
</reference>
<proteinExistence type="predicted"/>
<dbReference type="GO" id="GO:0005085">
    <property type="term" value="F:guanyl-nucleotide exchange factor activity"/>
    <property type="evidence" value="ECO:0007669"/>
    <property type="project" value="InterPro"/>
</dbReference>
<dbReference type="SUPFAM" id="SSF48065">
    <property type="entry name" value="DBL homology domain (DH-domain)"/>
    <property type="match status" value="1"/>
</dbReference>
<feature type="compositionally biased region" description="Low complexity" evidence="1">
    <location>
        <begin position="154"/>
        <end position="164"/>
    </location>
</feature>
<dbReference type="OrthoDB" id="5578988at2759"/>
<feature type="region of interest" description="Disordered" evidence="1">
    <location>
        <begin position="138"/>
        <end position="184"/>
    </location>
</feature>
<accession>A0A9W8CP73</accession>
<evidence type="ECO:0000256" key="1">
    <source>
        <dbReference type="SAM" id="MobiDB-lite"/>
    </source>
</evidence>
<evidence type="ECO:0000313" key="4">
    <source>
        <dbReference type="Proteomes" id="UP001143981"/>
    </source>
</evidence>
<dbReference type="InterPro" id="IPR000219">
    <property type="entry name" value="DH_dom"/>
</dbReference>
<dbReference type="InterPro" id="IPR035899">
    <property type="entry name" value="DBL_dom_sf"/>
</dbReference>
<protein>
    <recommendedName>
        <fullName evidence="2">DH domain-containing protein</fullName>
    </recommendedName>
</protein>
<dbReference type="EMBL" id="JANBOI010003199">
    <property type="protein sequence ID" value="KAJ1718798.1"/>
    <property type="molecule type" value="Genomic_DNA"/>
</dbReference>
<keyword evidence="4" id="KW-1185">Reference proteome</keyword>
<name>A0A9W8CP73_9FUNG</name>
<comment type="caution">
    <text evidence="3">The sequence shown here is derived from an EMBL/GenBank/DDBJ whole genome shotgun (WGS) entry which is preliminary data.</text>
</comment>
<evidence type="ECO:0000259" key="2">
    <source>
        <dbReference type="PROSITE" id="PS50010"/>
    </source>
</evidence>
<dbReference type="PROSITE" id="PS50010">
    <property type="entry name" value="DH_2"/>
    <property type="match status" value="1"/>
</dbReference>